<dbReference type="PROSITE" id="PS50042">
    <property type="entry name" value="CNMP_BINDING_3"/>
    <property type="match status" value="1"/>
</dbReference>
<reference evidence="6 7" key="1">
    <citation type="submission" date="2019-03" db="EMBL/GenBank/DDBJ databases">
        <title>Whole genome sequence of a novel Rubrobacter taiwanensis strain, isolated from Yellowstone National Park.</title>
        <authorList>
            <person name="Freed S."/>
            <person name="Ramaley R.F."/>
            <person name="Kyndt J.A."/>
        </authorList>
    </citation>
    <scope>NUCLEOTIDE SEQUENCE [LARGE SCALE GENOMIC DNA]</scope>
    <source>
        <strain evidence="6 7">Yellowstone</strain>
    </source>
</reference>
<dbReference type="SMART" id="SM00100">
    <property type="entry name" value="cNMP"/>
    <property type="match status" value="1"/>
</dbReference>
<feature type="domain" description="HTH crp-type" evidence="5">
    <location>
        <begin position="148"/>
        <end position="221"/>
    </location>
</feature>
<dbReference type="Pfam" id="PF13545">
    <property type="entry name" value="HTH_Crp_2"/>
    <property type="match status" value="1"/>
</dbReference>
<dbReference type="CDD" id="cd00038">
    <property type="entry name" value="CAP_ED"/>
    <property type="match status" value="1"/>
</dbReference>
<dbReference type="PANTHER" id="PTHR24567:SF74">
    <property type="entry name" value="HTH-TYPE TRANSCRIPTIONAL REGULATOR ARCR"/>
    <property type="match status" value="1"/>
</dbReference>
<evidence type="ECO:0000256" key="1">
    <source>
        <dbReference type="ARBA" id="ARBA00023015"/>
    </source>
</evidence>
<dbReference type="AlphaFoldDB" id="A0A4R1BEW4"/>
<feature type="domain" description="Cyclic nucleotide-binding" evidence="4">
    <location>
        <begin position="32"/>
        <end position="134"/>
    </location>
</feature>
<protein>
    <submittedName>
        <fullName evidence="6">Crp/Fnr family transcriptional regulator</fullName>
    </submittedName>
</protein>
<dbReference type="InterPro" id="IPR000595">
    <property type="entry name" value="cNMP-bd_dom"/>
</dbReference>
<dbReference type="GO" id="GO:0003677">
    <property type="term" value="F:DNA binding"/>
    <property type="evidence" value="ECO:0007669"/>
    <property type="project" value="UniProtKB-KW"/>
</dbReference>
<dbReference type="InterPro" id="IPR014710">
    <property type="entry name" value="RmlC-like_jellyroll"/>
</dbReference>
<dbReference type="InterPro" id="IPR036390">
    <property type="entry name" value="WH_DNA-bd_sf"/>
</dbReference>
<dbReference type="SUPFAM" id="SSF51206">
    <property type="entry name" value="cAMP-binding domain-like"/>
    <property type="match status" value="1"/>
</dbReference>
<keyword evidence="3" id="KW-0804">Transcription</keyword>
<evidence type="ECO:0000256" key="3">
    <source>
        <dbReference type="ARBA" id="ARBA00023163"/>
    </source>
</evidence>
<evidence type="ECO:0000259" key="5">
    <source>
        <dbReference type="PROSITE" id="PS51063"/>
    </source>
</evidence>
<gene>
    <name evidence="6" type="ORF">E0L93_12710</name>
</gene>
<evidence type="ECO:0000259" key="4">
    <source>
        <dbReference type="PROSITE" id="PS50042"/>
    </source>
</evidence>
<accession>A0A4R1BEW4</accession>
<dbReference type="SUPFAM" id="SSF46785">
    <property type="entry name" value="Winged helix' DNA-binding domain"/>
    <property type="match status" value="1"/>
</dbReference>
<sequence>MFGRDTGGFAATSPPEGFSLRDFERAGLRVAERTFRAGETIFSPGDPSDQLYFLLSGTVRIYKIYGDYKEATIALLKNEGIFGKLSLVEGRWQDVFTEAVTDARVAAVQKAALEWAIRRQPDFALKLFAALAERLRQSDELVESLLHREVSSRLATLLLNLSERFGRRTGEGTVLDFRLTHQELANMVASTREAVSKAMSEFQKEGVIEVRDRRILIPDPAALSEKSARLRA</sequence>
<dbReference type="GO" id="GO:0005829">
    <property type="term" value="C:cytosol"/>
    <property type="evidence" value="ECO:0007669"/>
    <property type="project" value="TreeGrafter"/>
</dbReference>
<dbReference type="OrthoDB" id="892842at2"/>
<evidence type="ECO:0000313" key="6">
    <source>
        <dbReference type="EMBL" id="TCJ15670.1"/>
    </source>
</evidence>
<keyword evidence="1" id="KW-0805">Transcription regulation</keyword>
<dbReference type="Proteomes" id="UP000295244">
    <property type="component" value="Unassembled WGS sequence"/>
</dbReference>
<name>A0A4R1BEW4_9ACTN</name>
<dbReference type="InterPro" id="IPR012318">
    <property type="entry name" value="HTH_CRP"/>
</dbReference>
<evidence type="ECO:0000256" key="2">
    <source>
        <dbReference type="ARBA" id="ARBA00023125"/>
    </source>
</evidence>
<proteinExistence type="predicted"/>
<dbReference type="InterPro" id="IPR050397">
    <property type="entry name" value="Env_Response_Regulators"/>
</dbReference>
<dbReference type="PROSITE" id="PS51063">
    <property type="entry name" value="HTH_CRP_2"/>
    <property type="match status" value="1"/>
</dbReference>
<dbReference type="Gene3D" id="2.60.120.10">
    <property type="entry name" value="Jelly Rolls"/>
    <property type="match status" value="1"/>
</dbReference>
<keyword evidence="2" id="KW-0238">DNA-binding</keyword>
<dbReference type="InterPro" id="IPR018490">
    <property type="entry name" value="cNMP-bd_dom_sf"/>
</dbReference>
<dbReference type="RefSeq" id="WP_132692448.1">
    <property type="nucleotide sequence ID" value="NZ_SKBU01000023.1"/>
</dbReference>
<dbReference type="EMBL" id="SKBU01000023">
    <property type="protein sequence ID" value="TCJ15670.1"/>
    <property type="molecule type" value="Genomic_DNA"/>
</dbReference>
<dbReference type="PANTHER" id="PTHR24567">
    <property type="entry name" value="CRP FAMILY TRANSCRIPTIONAL REGULATORY PROTEIN"/>
    <property type="match status" value="1"/>
</dbReference>
<dbReference type="Pfam" id="PF00027">
    <property type="entry name" value="cNMP_binding"/>
    <property type="match status" value="1"/>
</dbReference>
<dbReference type="FunFam" id="1.10.10.10:FF:000019">
    <property type="entry name" value="Crp/Fnr family transcriptional regulator"/>
    <property type="match status" value="1"/>
</dbReference>
<dbReference type="GO" id="GO:0003700">
    <property type="term" value="F:DNA-binding transcription factor activity"/>
    <property type="evidence" value="ECO:0007669"/>
    <property type="project" value="TreeGrafter"/>
</dbReference>
<dbReference type="PRINTS" id="PR00034">
    <property type="entry name" value="HTHCRP"/>
</dbReference>
<organism evidence="6 7">
    <name type="scientific">Rubrobacter taiwanensis</name>
    <dbReference type="NCBI Taxonomy" id="185139"/>
    <lineage>
        <taxon>Bacteria</taxon>
        <taxon>Bacillati</taxon>
        <taxon>Actinomycetota</taxon>
        <taxon>Rubrobacteria</taxon>
        <taxon>Rubrobacterales</taxon>
        <taxon>Rubrobacteraceae</taxon>
        <taxon>Rubrobacter</taxon>
    </lineage>
</organism>
<dbReference type="SMART" id="SM00419">
    <property type="entry name" value="HTH_CRP"/>
    <property type="match status" value="1"/>
</dbReference>
<keyword evidence="7" id="KW-1185">Reference proteome</keyword>
<evidence type="ECO:0000313" key="7">
    <source>
        <dbReference type="Proteomes" id="UP000295244"/>
    </source>
</evidence>
<dbReference type="CDD" id="cd00092">
    <property type="entry name" value="HTH_CRP"/>
    <property type="match status" value="1"/>
</dbReference>
<comment type="caution">
    <text evidence="6">The sequence shown here is derived from an EMBL/GenBank/DDBJ whole genome shotgun (WGS) entry which is preliminary data.</text>
</comment>